<feature type="transmembrane region" description="Helical" evidence="11">
    <location>
        <begin position="123"/>
        <end position="148"/>
    </location>
</feature>
<keyword evidence="4" id="KW-1003">Cell membrane</keyword>
<evidence type="ECO:0000313" key="12">
    <source>
        <dbReference type="EMBL" id="MEK9501116.1"/>
    </source>
</evidence>
<evidence type="ECO:0000256" key="3">
    <source>
        <dbReference type="ARBA" id="ARBA00022449"/>
    </source>
</evidence>
<organism evidence="12 13">
    <name type="scientific">Gaopeijia maritima</name>
    <dbReference type="NCBI Taxonomy" id="3119007"/>
    <lineage>
        <taxon>Bacteria</taxon>
        <taxon>Pseudomonadati</taxon>
        <taxon>Gemmatimonadota</taxon>
        <taxon>Longimicrobiia</taxon>
        <taxon>Gaopeijiales</taxon>
        <taxon>Gaopeijiaceae</taxon>
        <taxon>Gaopeijia</taxon>
    </lineage>
</organism>
<sequence length="482" mass="50285">MTSFESQTTSPSTPPSAEPSRPARAFRFLGDALRGRGGDPTAGPLAASILFLAIPMVLEMVMESVFAVVDIFFVSRLGAEAVAAVGLTESLMTAVYTVAMGLSIGVTATVARRVGEKDPEAAGAATVQAMILGAAVAAVLGVLGVWQAERLLGLMGASPEVVAVGAGYARVLFGLNGVILMLFLLNAAFRGAGDAAIAMRVLWLANGLNIVLDPLLIFGIGPFPEMGVTGAAVATSIGRGIAVCVQLYTLFGLSDRLRVTREQLRLQVDVIVALVRLSATGTLQIFIGTASWVGLVRIIAEFGPEALAGYTVAVRIVLFALLPAWGLSNAASTMVGQNMGAEKPDRAERAVWQASAMSFAFLGSAGLVFILFAPALVGLFGLEGEAAAYAVTGLRVVSTGFFFYGPGMTLAAAFNGAGDAWTPTWLNLFCFWLWEVPLAWVLAFAVGWGPTGVYVAIAAAESTLAISAALLFRRGRWKQVKV</sequence>
<feature type="region of interest" description="Disordered" evidence="10">
    <location>
        <begin position="1"/>
        <end position="22"/>
    </location>
</feature>
<dbReference type="InterPro" id="IPR050222">
    <property type="entry name" value="MATE_MdtK"/>
</dbReference>
<comment type="subcellular location">
    <subcellularLocation>
        <location evidence="1">Cell membrane</location>
        <topology evidence="1">Multi-pass membrane protein</topology>
    </subcellularLocation>
</comment>
<accession>A0ABU9E8Q9</accession>
<dbReference type="RefSeq" id="WP_405277174.1">
    <property type="nucleotide sequence ID" value="NZ_JBBHLI010000004.1"/>
</dbReference>
<evidence type="ECO:0000256" key="5">
    <source>
        <dbReference type="ARBA" id="ARBA00022692"/>
    </source>
</evidence>
<dbReference type="InterPro" id="IPR048279">
    <property type="entry name" value="MdtK-like"/>
</dbReference>
<keyword evidence="5 11" id="KW-0812">Transmembrane</keyword>
<keyword evidence="7" id="KW-0406">Ion transport</keyword>
<evidence type="ECO:0000256" key="6">
    <source>
        <dbReference type="ARBA" id="ARBA00022989"/>
    </source>
</evidence>
<keyword evidence="2" id="KW-0813">Transport</keyword>
<dbReference type="NCBIfam" id="TIGR00797">
    <property type="entry name" value="matE"/>
    <property type="match status" value="1"/>
</dbReference>
<protein>
    <recommendedName>
        <fullName evidence="9">Multidrug-efflux transporter</fullName>
    </recommendedName>
</protein>
<proteinExistence type="predicted"/>
<feature type="transmembrane region" description="Helical" evidence="11">
    <location>
        <begin position="274"/>
        <end position="300"/>
    </location>
</feature>
<dbReference type="Pfam" id="PF01554">
    <property type="entry name" value="MatE"/>
    <property type="match status" value="2"/>
</dbReference>
<keyword evidence="13" id="KW-1185">Reference proteome</keyword>
<feature type="transmembrane region" description="Helical" evidence="11">
    <location>
        <begin position="93"/>
        <end position="111"/>
    </location>
</feature>
<keyword evidence="6 11" id="KW-1133">Transmembrane helix</keyword>
<evidence type="ECO:0000256" key="4">
    <source>
        <dbReference type="ARBA" id="ARBA00022475"/>
    </source>
</evidence>
<evidence type="ECO:0000256" key="10">
    <source>
        <dbReference type="SAM" id="MobiDB-lite"/>
    </source>
</evidence>
<feature type="transmembrane region" description="Helical" evidence="11">
    <location>
        <begin position="168"/>
        <end position="189"/>
    </location>
</feature>
<feature type="transmembrane region" description="Helical" evidence="11">
    <location>
        <begin position="201"/>
        <end position="220"/>
    </location>
</feature>
<reference evidence="12 13" key="1">
    <citation type="submission" date="2024-02" db="EMBL/GenBank/DDBJ databases">
        <title>A novel Gemmatimonadota bacterium.</title>
        <authorList>
            <person name="Du Z.-J."/>
            <person name="Ye Y.-Q."/>
        </authorList>
    </citation>
    <scope>NUCLEOTIDE SEQUENCE [LARGE SCALE GENOMIC DNA]</scope>
    <source>
        <strain evidence="12 13">DH-20</strain>
    </source>
</reference>
<comment type="caution">
    <text evidence="12">The sequence shown here is derived from an EMBL/GenBank/DDBJ whole genome shotgun (WGS) entry which is preliminary data.</text>
</comment>
<feature type="transmembrane region" description="Helical" evidence="11">
    <location>
        <begin position="452"/>
        <end position="472"/>
    </location>
</feature>
<evidence type="ECO:0000256" key="2">
    <source>
        <dbReference type="ARBA" id="ARBA00022448"/>
    </source>
</evidence>
<feature type="transmembrane region" description="Helical" evidence="11">
    <location>
        <begin position="41"/>
        <end position="58"/>
    </location>
</feature>
<dbReference type="PANTHER" id="PTHR43298:SF2">
    <property type="entry name" value="FMN_FAD EXPORTER YEEO-RELATED"/>
    <property type="match status" value="1"/>
</dbReference>
<feature type="compositionally biased region" description="Low complexity" evidence="10">
    <location>
        <begin position="1"/>
        <end position="11"/>
    </location>
</feature>
<feature type="transmembrane region" description="Helical" evidence="11">
    <location>
        <begin position="312"/>
        <end position="335"/>
    </location>
</feature>
<dbReference type="InterPro" id="IPR002528">
    <property type="entry name" value="MATE_fam"/>
</dbReference>
<evidence type="ECO:0000256" key="9">
    <source>
        <dbReference type="ARBA" id="ARBA00031636"/>
    </source>
</evidence>
<dbReference type="PANTHER" id="PTHR43298">
    <property type="entry name" value="MULTIDRUG RESISTANCE PROTEIN NORM-RELATED"/>
    <property type="match status" value="1"/>
</dbReference>
<evidence type="ECO:0000256" key="11">
    <source>
        <dbReference type="SAM" id="Phobius"/>
    </source>
</evidence>
<keyword evidence="8 11" id="KW-0472">Membrane</keyword>
<dbReference type="EMBL" id="JBBHLI010000004">
    <property type="protein sequence ID" value="MEK9501116.1"/>
    <property type="molecule type" value="Genomic_DNA"/>
</dbReference>
<feature type="transmembrane region" description="Helical" evidence="11">
    <location>
        <begin position="356"/>
        <end position="380"/>
    </location>
</feature>
<keyword evidence="3" id="KW-0050">Antiport</keyword>
<dbReference type="Proteomes" id="UP001484239">
    <property type="component" value="Unassembled WGS sequence"/>
</dbReference>
<feature type="transmembrane region" description="Helical" evidence="11">
    <location>
        <begin position="232"/>
        <end position="253"/>
    </location>
</feature>
<evidence type="ECO:0000256" key="7">
    <source>
        <dbReference type="ARBA" id="ARBA00023065"/>
    </source>
</evidence>
<dbReference type="PIRSF" id="PIRSF006603">
    <property type="entry name" value="DinF"/>
    <property type="match status" value="1"/>
</dbReference>
<dbReference type="CDD" id="cd13139">
    <property type="entry name" value="MATE_like_14"/>
    <property type="match status" value="1"/>
</dbReference>
<feature type="transmembrane region" description="Helical" evidence="11">
    <location>
        <begin position="425"/>
        <end position="446"/>
    </location>
</feature>
<name>A0ABU9E8Q9_9BACT</name>
<evidence type="ECO:0000256" key="8">
    <source>
        <dbReference type="ARBA" id="ARBA00023136"/>
    </source>
</evidence>
<evidence type="ECO:0000313" key="13">
    <source>
        <dbReference type="Proteomes" id="UP001484239"/>
    </source>
</evidence>
<gene>
    <name evidence="12" type="ORF">WI372_09015</name>
</gene>
<evidence type="ECO:0000256" key="1">
    <source>
        <dbReference type="ARBA" id="ARBA00004651"/>
    </source>
</evidence>